<keyword evidence="2" id="KW-0813">Transport</keyword>
<evidence type="ECO:0000313" key="4">
    <source>
        <dbReference type="EMBL" id="KGG50448.1"/>
    </source>
</evidence>
<reference evidence="4 5" key="1">
    <citation type="submission" date="2014-04" db="EMBL/GenBank/DDBJ databases">
        <title>A new species of microsporidia sheds light on the evolution of extreme parasitism.</title>
        <authorList>
            <person name="Haag K.L."/>
            <person name="James T.Y."/>
            <person name="Larsson R."/>
            <person name="Schaer T.M."/>
            <person name="Refardt D."/>
            <person name="Pombert J.-F."/>
            <person name="Ebert D."/>
        </authorList>
    </citation>
    <scope>NUCLEOTIDE SEQUENCE [LARGE SCALE GENOMIC DNA]</scope>
    <source>
        <strain evidence="4 5">UGP3</strain>
        <tissue evidence="4">Spores</tissue>
    </source>
</reference>
<dbReference type="OrthoDB" id="1897642at2759"/>
<comment type="similarity">
    <text evidence="1">Belongs to the frataxin family.</text>
</comment>
<comment type="caution">
    <text evidence="4">The sequence shown here is derived from an EMBL/GenBank/DDBJ whole genome shotgun (WGS) entry which is preliminary data.</text>
</comment>
<sequence>MRASLLGRFASTRAMVTYERAAEDTLQSLFDAFDTKIVGRVPSYDSVDATLSSGVLTLKCGTSNTIVINKQPPNLQLWFSSPISGPRRFNWNPSDPIRGWRCHRDSSVCLFALLESDLSRLFKEPIKLYGASS</sequence>
<evidence type="ECO:0000256" key="3">
    <source>
        <dbReference type="ARBA" id="ARBA00023004"/>
    </source>
</evidence>
<gene>
    <name evidence="4" type="ORF">DI09_6p320</name>
</gene>
<keyword evidence="2" id="KW-0410">Iron transport</keyword>
<dbReference type="RefSeq" id="XP_013236875.1">
    <property type="nucleotide sequence ID" value="XM_013381421.1"/>
</dbReference>
<dbReference type="GO" id="GO:0006826">
    <property type="term" value="P:iron ion transport"/>
    <property type="evidence" value="ECO:0007669"/>
    <property type="project" value="UniProtKB-KW"/>
</dbReference>
<keyword evidence="2" id="KW-0406">Ion transport</keyword>
<dbReference type="GO" id="GO:0006879">
    <property type="term" value="P:intracellular iron ion homeostasis"/>
    <property type="evidence" value="ECO:0007669"/>
    <property type="project" value="TreeGrafter"/>
</dbReference>
<dbReference type="PROSITE" id="PS50810">
    <property type="entry name" value="FRATAXIN_2"/>
    <property type="match status" value="1"/>
</dbReference>
<keyword evidence="3" id="KW-0408">Iron</keyword>
<dbReference type="VEuPathDB" id="MicrosporidiaDB:DI09_6p320"/>
<dbReference type="PROSITE" id="PS01344">
    <property type="entry name" value="FRATAXIN_1"/>
    <property type="match status" value="1"/>
</dbReference>
<dbReference type="GO" id="GO:0034986">
    <property type="term" value="F:iron chaperone activity"/>
    <property type="evidence" value="ECO:0007669"/>
    <property type="project" value="TreeGrafter"/>
</dbReference>
<dbReference type="InterPro" id="IPR036524">
    <property type="entry name" value="Frataxin/CyaY_sf"/>
</dbReference>
<proteinExistence type="inferred from homology"/>
<dbReference type="GO" id="GO:0051537">
    <property type="term" value="F:2 iron, 2 sulfur cluster binding"/>
    <property type="evidence" value="ECO:0007669"/>
    <property type="project" value="TreeGrafter"/>
</dbReference>
<dbReference type="GO" id="GO:0008198">
    <property type="term" value="F:ferrous iron binding"/>
    <property type="evidence" value="ECO:0007669"/>
    <property type="project" value="TreeGrafter"/>
</dbReference>
<dbReference type="SMART" id="SM01219">
    <property type="entry name" value="Frataxin_Cyay"/>
    <property type="match status" value="1"/>
</dbReference>
<dbReference type="AlphaFoldDB" id="A0A098VN33"/>
<dbReference type="GO" id="GO:0005739">
    <property type="term" value="C:mitochondrion"/>
    <property type="evidence" value="ECO:0007669"/>
    <property type="project" value="TreeGrafter"/>
</dbReference>
<dbReference type="PANTHER" id="PTHR16821:SF2">
    <property type="entry name" value="FRATAXIN, MITOCHONDRIAL"/>
    <property type="match status" value="1"/>
</dbReference>
<dbReference type="Proteomes" id="UP000029725">
    <property type="component" value="Unassembled WGS sequence"/>
</dbReference>
<dbReference type="HOGENOM" id="CLU_080880_4_1_1"/>
<name>A0A098VN33_9MICR</name>
<protein>
    <recommendedName>
        <fullName evidence="6">Ferroxidase</fullName>
    </recommendedName>
</protein>
<dbReference type="InterPro" id="IPR002908">
    <property type="entry name" value="Frataxin/CyaY"/>
</dbReference>
<dbReference type="NCBIfam" id="TIGR03421">
    <property type="entry name" value="FeS_CyaY"/>
    <property type="match status" value="1"/>
</dbReference>
<dbReference type="GO" id="GO:0016226">
    <property type="term" value="P:iron-sulfur cluster assembly"/>
    <property type="evidence" value="ECO:0007669"/>
    <property type="project" value="InterPro"/>
</dbReference>
<dbReference type="EMBL" id="JMKJ01000579">
    <property type="protein sequence ID" value="KGG50448.1"/>
    <property type="molecule type" value="Genomic_DNA"/>
</dbReference>
<organism evidence="4 5">
    <name type="scientific">Mitosporidium daphniae</name>
    <dbReference type="NCBI Taxonomy" id="1485682"/>
    <lineage>
        <taxon>Eukaryota</taxon>
        <taxon>Fungi</taxon>
        <taxon>Fungi incertae sedis</taxon>
        <taxon>Microsporidia</taxon>
        <taxon>Mitosporidium</taxon>
    </lineage>
</organism>
<dbReference type="GO" id="GO:0004322">
    <property type="term" value="F:ferroxidase activity"/>
    <property type="evidence" value="ECO:0007669"/>
    <property type="project" value="TreeGrafter"/>
</dbReference>
<dbReference type="PANTHER" id="PTHR16821">
    <property type="entry name" value="FRATAXIN"/>
    <property type="match status" value="1"/>
</dbReference>
<dbReference type="Pfam" id="PF01491">
    <property type="entry name" value="Frataxin_Cyay"/>
    <property type="match status" value="1"/>
</dbReference>
<dbReference type="Gene3D" id="3.30.920.10">
    <property type="entry name" value="Frataxin/CyaY"/>
    <property type="match status" value="1"/>
</dbReference>
<dbReference type="GO" id="GO:0008199">
    <property type="term" value="F:ferric iron binding"/>
    <property type="evidence" value="ECO:0007669"/>
    <property type="project" value="InterPro"/>
</dbReference>
<dbReference type="PRINTS" id="PR00904">
    <property type="entry name" value="FRATAXIN"/>
</dbReference>
<evidence type="ECO:0000256" key="2">
    <source>
        <dbReference type="ARBA" id="ARBA00022496"/>
    </source>
</evidence>
<dbReference type="SUPFAM" id="SSF55387">
    <property type="entry name" value="Frataxin/Nqo15-like"/>
    <property type="match status" value="1"/>
</dbReference>
<dbReference type="GeneID" id="25260663"/>
<dbReference type="InterPro" id="IPR020895">
    <property type="entry name" value="Frataxin_CS"/>
</dbReference>
<accession>A0A098VN33</accession>
<evidence type="ECO:0008006" key="6">
    <source>
        <dbReference type="Google" id="ProtNLM"/>
    </source>
</evidence>
<evidence type="ECO:0000313" key="5">
    <source>
        <dbReference type="Proteomes" id="UP000029725"/>
    </source>
</evidence>
<evidence type="ECO:0000256" key="1">
    <source>
        <dbReference type="ARBA" id="ARBA00008183"/>
    </source>
</evidence>
<keyword evidence="5" id="KW-1185">Reference proteome</keyword>